<dbReference type="OrthoDB" id="296386at2759"/>
<evidence type="ECO:0000259" key="7">
    <source>
        <dbReference type="Pfam" id="PF04547"/>
    </source>
</evidence>
<dbReference type="AlphaFoldDB" id="A0A0U1LZ76"/>
<feature type="transmembrane region" description="Helical" evidence="6">
    <location>
        <begin position="373"/>
        <end position="392"/>
    </location>
</feature>
<evidence type="ECO:0000313" key="10">
    <source>
        <dbReference type="Proteomes" id="UP000054383"/>
    </source>
</evidence>
<name>A0A0U1LZ76_TALIS</name>
<keyword evidence="10" id="KW-1185">Reference proteome</keyword>
<evidence type="ECO:0000259" key="8">
    <source>
        <dbReference type="Pfam" id="PF20877"/>
    </source>
</evidence>
<evidence type="ECO:0000256" key="1">
    <source>
        <dbReference type="ARBA" id="ARBA00004141"/>
    </source>
</evidence>
<evidence type="ECO:0000256" key="2">
    <source>
        <dbReference type="ARBA" id="ARBA00022692"/>
    </source>
</evidence>
<dbReference type="Pfam" id="PF20877">
    <property type="entry name" value="Anoctamin_N"/>
    <property type="match status" value="1"/>
</dbReference>
<dbReference type="InterPro" id="IPR049452">
    <property type="entry name" value="Anoctamin_TM"/>
</dbReference>
<evidence type="ECO:0000256" key="4">
    <source>
        <dbReference type="ARBA" id="ARBA00023136"/>
    </source>
</evidence>
<dbReference type="PANTHER" id="PTHR12308">
    <property type="entry name" value="ANOCTAMIN"/>
    <property type="match status" value="1"/>
</dbReference>
<dbReference type="Proteomes" id="UP000054383">
    <property type="component" value="Unassembled WGS sequence"/>
</dbReference>
<proteinExistence type="predicted"/>
<feature type="region of interest" description="Disordered" evidence="5">
    <location>
        <begin position="675"/>
        <end position="791"/>
    </location>
</feature>
<gene>
    <name evidence="9" type="ORF">PISL3812_05024</name>
</gene>
<sequence length="839" mass="95888">MDLLQHSSTKSTQSTTDNLGVDWVILYDFTDIDEQSAIEEYRSLIYTLDEVGLRTEVRHGNGSSLLVFVKAPQELVGNWIYMSRVRDWLYGITQIRPAGDSQATIEGETEAEDLRSIYHLVTWQRKDGGAGITPNWGRWKNVKASFPLHNQAANQELLRRWSRTTFLTSQDLDAIRALFGEKVAFYFAFTQSYSAFLTFPAVLGVLCWLYYGSYSIVFALVNCIWSVVFVEYWKLKETDLSIRWGVKGVGVLKATRMEFVWDKEVIDPLTGELRKVFSSRKQVLRQMLQIPFGIMAGVVLGLLVVATFAMEVFISEVYQGPFKTYLDFLPTILFSLTLPTINSRLTGVATRLSKFENHRTEDYYERAQTQKTFVLNFITAFLPIILTAFVYVPFGAQLVPYLDVFRLAVVNTVSSFFHISNHTLAKEWANLDNFSVDPARLRQEVVSLTLTAQVLSFCEEMVVPYVKRVLLHKYRDWKTAQSTQQAISRSRAYSQATHVLLVDHQDEAPFLTRIRNEAEADVYNVHDDILEMCIQFGYLTLFAVAWPLVPLGFWLNNWLELRGDLFKISTECQRPSPIRADSIGPWLDVLSVLGLLGTLSSAAIVHLYRDGDVRVTNLWSLPLTLLITEQAYLAIQYIVRTSLERIGSDAVRREEARKYILRKKYLDTFSEETFQMMSSTSQKPSSQQQQQQQPPPPPQEQQQPPPPLQQLQQQQNPPSSPLSPTSSPLSPTFPKPLNRTPSLSTATTKRIHIRKTSEVQRLTSNTEDLEGEDNPDLPFKGGLSRTDSGSLSDHYRSMRFWSWHKTSRETVDSGTKLIKVLTNLRRSKTRRASRQLKVD</sequence>
<dbReference type="GO" id="GO:0005254">
    <property type="term" value="F:chloride channel activity"/>
    <property type="evidence" value="ECO:0007669"/>
    <property type="project" value="TreeGrafter"/>
</dbReference>
<dbReference type="PANTHER" id="PTHR12308:SF77">
    <property type="entry name" value="MEMBRANE STRESS RESPONSE PROTEIN (IST2), PUTATIVE (AFU_ORTHOLOGUE AFUA_4G03330)-RELATED"/>
    <property type="match status" value="1"/>
</dbReference>
<feature type="transmembrane region" description="Helical" evidence="6">
    <location>
        <begin position="208"/>
        <end position="233"/>
    </location>
</feature>
<evidence type="ECO:0000313" key="9">
    <source>
        <dbReference type="EMBL" id="CRG88001.1"/>
    </source>
</evidence>
<dbReference type="GO" id="GO:0032541">
    <property type="term" value="C:cortical endoplasmic reticulum"/>
    <property type="evidence" value="ECO:0007669"/>
    <property type="project" value="TreeGrafter"/>
</dbReference>
<feature type="compositionally biased region" description="Low complexity" evidence="5">
    <location>
        <begin position="678"/>
        <end position="692"/>
    </location>
</feature>
<protein>
    <submittedName>
        <fullName evidence="9">Uncharacterized protein</fullName>
    </submittedName>
</protein>
<reference evidence="9 10" key="1">
    <citation type="submission" date="2015-04" db="EMBL/GenBank/DDBJ databases">
        <authorList>
            <person name="Syromyatnikov M.Y."/>
            <person name="Popov V.N."/>
        </authorList>
    </citation>
    <scope>NUCLEOTIDE SEQUENCE [LARGE SCALE GENOMIC DNA]</scope>
    <source>
        <strain evidence="9">WF-38-12</strain>
    </source>
</reference>
<dbReference type="OMA" id="YENHRTA"/>
<feature type="transmembrane region" description="Helical" evidence="6">
    <location>
        <begin position="328"/>
        <end position="352"/>
    </location>
</feature>
<dbReference type="InterPro" id="IPR007632">
    <property type="entry name" value="Anoctamin"/>
</dbReference>
<dbReference type="Pfam" id="PF04547">
    <property type="entry name" value="Anoctamin"/>
    <property type="match status" value="1"/>
</dbReference>
<feature type="compositionally biased region" description="Polar residues" evidence="5">
    <location>
        <begin position="739"/>
        <end position="748"/>
    </location>
</feature>
<feature type="transmembrane region" description="Helical" evidence="6">
    <location>
        <begin position="288"/>
        <end position="308"/>
    </location>
</feature>
<feature type="domain" description="Anoctamin alpha-beta plait" evidence="8">
    <location>
        <begin position="20"/>
        <end position="142"/>
    </location>
</feature>
<evidence type="ECO:0000256" key="3">
    <source>
        <dbReference type="ARBA" id="ARBA00022989"/>
    </source>
</evidence>
<keyword evidence="2 6" id="KW-0812">Transmembrane</keyword>
<feature type="transmembrane region" description="Helical" evidence="6">
    <location>
        <begin position="183"/>
        <end position="202"/>
    </location>
</feature>
<accession>A0A0U1LZ76</accession>
<dbReference type="InterPro" id="IPR049456">
    <property type="entry name" value="Anoctamin_N_fung"/>
</dbReference>
<dbReference type="GO" id="GO:0016020">
    <property type="term" value="C:membrane"/>
    <property type="evidence" value="ECO:0007669"/>
    <property type="project" value="UniProtKB-SubCell"/>
</dbReference>
<dbReference type="EMBL" id="CVMT01000004">
    <property type="protein sequence ID" value="CRG88001.1"/>
    <property type="molecule type" value="Genomic_DNA"/>
</dbReference>
<comment type="subcellular location">
    <subcellularLocation>
        <location evidence="1">Membrane</location>
        <topology evidence="1">Multi-pass membrane protein</topology>
    </subcellularLocation>
</comment>
<feature type="compositionally biased region" description="Low complexity" evidence="5">
    <location>
        <begin position="709"/>
        <end position="737"/>
    </location>
</feature>
<feature type="domain" description="Anoctamin transmembrane" evidence="7">
    <location>
        <begin position="175"/>
        <end position="657"/>
    </location>
</feature>
<feature type="compositionally biased region" description="Pro residues" evidence="5">
    <location>
        <begin position="693"/>
        <end position="708"/>
    </location>
</feature>
<organism evidence="9 10">
    <name type="scientific">Talaromyces islandicus</name>
    <name type="common">Penicillium islandicum</name>
    <dbReference type="NCBI Taxonomy" id="28573"/>
    <lineage>
        <taxon>Eukaryota</taxon>
        <taxon>Fungi</taxon>
        <taxon>Dikarya</taxon>
        <taxon>Ascomycota</taxon>
        <taxon>Pezizomycotina</taxon>
        <taxon>Eurotiomycetes</taxon>
        <taxon>Eurotiomycetidae</taxon>
        <taxon>Eurotiales</taxon>
        <taxon>Trichocomaceae</taxon>
        <taxon>Talaromyces</taxon>
        <taxon>Talaromyces sect. Islandici</taxon>
    </lineage>
</organism>
<evidence type="ECO:0000256" key="5">
    <source>
        <dbReference type="SAM" id="MobiDB-lite"/>
    </source>
</evidence>
<keyword evidence="4 6" id="KW-0472">Membrane</keyword>
<keyword evidence="3 6" id="KW-1133">Transmembrane helix</keyword>
<evidence type="ECO:0000256" key="6">
    <source>
        <dbReference type="SAM" id="Phobius"/>
    </source>
</evidence>